<evidence type="ECO:0000313" key="3">
    <source>
        <dbReference type="Proteomes" id="UP000828390"/>
    </source>
</evidence>
<gene>
    <name evidence="2" type="ORF">DPMN_164758</name>
</gene>
<dbReference type="AlphaFoldDB" id="A0A9D4ISM6"/>
<evidence type="ECO:0000256" key="1">
    <source>
        <dbReference type="SAM" id="MobiDB-lite"/>
    </source>
</evidence>
<comment type="caution">
    <text evidence="2">The sequence shown here is derived from an EMBL/GenBank/DDBJ whole genome shotgun (WGS) entry which is preliminary data.</text>
</comment>
<reference evidence="2" key="2">
    <citation type="submission" date="2020-11" db="EMBL/GenBank/DDBJ databases">
        <authorList>
            <person name="McCartney M.A."/>
            <person name="Auch B."/>
            <person name="Kono T."/>
            <person name="Mallez S."/>
            <person name="Becker A."/>
            <person name="Gohl D.M."/>
            <person name="Silverstein K.A.T."/>
            <person name="Koren S."/>
            <person name="Bechman K.B."/>
            <person name="Herman A."/>
            <person name="Abrahante J.E."/>
            <person name="Garbe J."/>
        </authorList>
    </citation>
    <scope>NUCLEOTIDE SEQUENCE</scope>
    <source>
        <strain evidence="2">Duluth1</strain>
        <tissue evidence="2">Whole animal</tissue>
    </source>
</reference>
<name>A0A9D4ISM6_DREPO</name>
<reference evidence="2" key="1">
    <citation type="journal article" date="2019" name="bioRxiv">
        <title>The Genome of the Zebra Mussel, Dreissena polymorpha: A Resource for Invasive Species Research.</title>
        <authorList>
            <person name="McCartney M.A."/>
            <person name="Auch B."/>
            <person name="Kono T."/>
            <person name="Mallez S."/>
            <person name="Zhang Y."/>
            <person name="Obille A."/>
            <person name="Becker A."/>
            <person name="Abrahante J.E."/>
            <person name="Garbe J."/>
            <person name="Badalamenti J.P."/>
            <person name="Herman A."/>
            <person name="Mangelson H."/>
            <person name="Liachko I."/>
            <person name="Sullivan S."/>
            <person name="Sone E.D."/>
            <person name="Koren S."/>
            <person name="Silverstein K.A.T."/>
            <person name="Beckman K.B."/>
            <person name="Gohl D.M."/>
        </authorList>
    </citation>
    <scope>NUCLEOTIDE SEQUENCE</scope>
    <source>
        <strain evidence="2">Duluth1</strain>
        <tissue evidence="2">Whole animal</tissue>
    </source>
</reference>
<protein>
    <submittedName>
        <fullName evidence="2">Uncharacterized protein</fullName>
    </submittedName>
</protein>
<feature type="compositionally biased region" description="Polar residues" evidence="1">
    <location>
        <begin position="1"/>
        <end position="26"/>
    </location>
</feature>
<organism evidence="2 3">
    <name type="scientific">Dreissena polymorpha</name>
    <name type="common">Zebra mussel</name>
    <name type="synonym">Mytilus polymorpha</name>
    <dbReference type="NCBI Taxonomy" id="45954"/>
    <lineage>
        <taxon>Eukaryota</taxon>
        <taxon>Metazoa</taxon>
        <taxon>Spiralia</taxon>
        <taxon>Lophotrochozoa</taxon>
        <taxon>Mollusca</taxon>
        <taxon>Bivalvia</taxon>
        <taxon>Autobranchia</taxon>
        <taxon>Heteroconchia</taxon>
        <taxon>Euheterodonta</taxon>
        <taxon>Imparidentia</taxon>
        <taxon>Neoheterodontei</taxon>
        <taxon>Myida</taxon>
        <taxon>Dreissenoidea</taxon>
        <taxon>Dreissenidae</taxon>
        <taxon>Dreissena</taxon>
    </lineage>
</organism>
<feature type="compositionally biased region" description="Basic and acidic residues" evidence="1">
    <location>
        <begin position="51"/>
        <end position="63"/>
    </location>
</feature>
<keyword evidence="3" id="KW-1185">Reference proteome</keyword>
<accession>A0A9D4ISM6</accession>
<feature type="region of interest" description="Disordered" evidence="1">
    <location>
        <begin position="1"/>
        <end position="89"/>
    </location>
</feature>
<dbReference type="Proteomes" id="UP000828390">
    <property type="component" value="Unassembled WGS sequence"/>
</dbReference>
<evidence type="ECO:0000313" key="2">
    <source>
        <dbReference type="EMBL" id="KAH3786651.1"/>
    </source>
</evidence>
<sequence length="112" mass="11774">MPTSAQGSVQSKQSTGVGAKLSTVQPPATKPPLATITATQSVLTTKPPGEPCRESLDVGHGKTVELPPATTTVPFRTTKPPREPYKGSLDVEQPSAFTELMRPTVTGINCFN</sequence>
<dbReference type="EMBL" id="JAIWYP010000008">
    <property type="protein sequence ID" value="KAH3786651.1"/>
    <property type="molecule type" value="Genomic_DNA"/>
</dbReference>
<proteinExistence type="predicted"/>